<keyword evidence="9" id="KW-1185">Reference proteome</keyword>
<dbReference type="PROSITE" id="PS51755">
    <property type="entry name" value="OMPR_PHOB"/>
    <property type="match status" value="1"/>
</dbReference>
<reference evidence="8 9" key="1">
    <citation type="submission" date="2020-04" db="EMBL/GenBank/DDBJ databases">
        <authorList>
            <person name="De Canck E."/>
        </authorList>
    </citation>
    <scope>NUCLEOTIDE SEQUENCE [LARGE SCALE GENOMIC DNA]</scope>
    <source>
        <strain evidence="8 9">LMG 29542</strain>
    </source>
</reference>
<dbReference type="EMBL" id="CADIKH010000116">
    <property type="protein sequence ID" value="CAB3774429.1"/>
    <property type="molecule type" value="Genomic_DNA"/>
</dbReference>
<keyword evidence="2 5" id="KW-0238">DNA-binding</keyword>
<dbReference type="PANTHER" id="PTHR48111">
    <property type="entry name" value="REGULATOR OF RPOS"/>
    <property type="match status" value="1"/>
</dbReference>
<evidence type="ECO:0000256" key="2">
    <source>
        <dbReference type="ARBA" id="ARBA00023125"/>
    </source>
</evidence>
<keyword evidence="3" id="KW-0804">Transcription</keyword>
<gene>
    <name evidence="8" type="primary">qseB_4</name>
    <name evidence="8" type="ORF">LMG29542_07806</name>
</gene>
<dbReference type="CDD" id="cd17624">
    <property type="entry name" value="REC_OmpR_PmrA-like"/>
    <property type="match status" value="1"/>
</dbReference>
<dbReference type="SUPFAM" id="SSF52172">
    <property type="entry name" value="CheY-like"/>
    <property type="match status" value="1"/>
</dbReference>
<dbReference type="SMART" id="SM00862">
    <property type="entry name" value="Trans_reg_C"/>
    <property type="match status" value="1"/>
</dbReference>
<dbReference type="GO" id="GO:0000976">
    <property type="term" value="F:transcription cis-regulatory region binding"/>
    <property type="evidence" value="ECO:0007669"/>
    <property type="project" value="TreeGrafter"/>
</dbReference>
<evidence type="ECO:0000313" key="8">
    <source>
        <dbReference type="EMBL" id="CAB3774429.1"/>
    </source>
</evidence>
<dbReference type="GO" id="GO:0006355">
    <property type="term" value="P:regulation of DNA-templated transcription"/>
    <property type="evidence" value="ECO:0007669"/>
    <property type="project" value="InterPro"/>
</dbReference>
<keyword evidence="1" id="KW-0805">Transcription regulation</keyword>
<dbReference type="GO" id="GO:0005829">
    <property type="term" value="C:cytosol"/>
    <property type="evidence" value="ECO:0007669"/>
    <property type="project" value="TreeGrafter"/>
</dbReference>
<dbReference type="PROSITE" id="PS50110">
    <property type="entry name" value="RESPONSE_REGULATORY"/>
    <property type="match status" value="1"/>
</dbReference>
<accession>A0A6J5F6K2</accession>
<dbReference type="InterPro" id="IPR001789">
    <property type="entry name" value="Sig_transdc_resp-reg_receiver"/>
</dbReference>
<protein>
    <submittedName>
        <fullName evidence="8">Transcriptional regulatory protein QseB</fullName>
    </submittedName>
</protein>
<proteinExistence type="predicted"/>
<feature type="domain" description="Response regulatory" evidence="6">
    <location>
        <begin position="2"/>
        <end position="116"/>
    </location>
</feature>
<name>A0A6J5F6K2_9BURK</name>
<evidence type="ECO:0000256" key="3">
    <source>
        <dbReference type="ARBA" id="ARBA00023163"/>
    </source>
</evidence>
<dbReference type="Pfam" id="PF00486">
    <property type="entry name" value="Trans_reg_C"/>
    <property type="match status" value="1"/>
</dbReference>
<evidence type="ECO:0000259" key="6">
    <source>
        <dbReference type="PROSITE" id="PS50110"/>
    </source>
</evidence>
<dbReference type="Gene3D" id="3.40.50.2300">
    <property type="match status" value="1"/>
</dbReference>
<dbReference type="InterPro" id="IPR011006">
    <property type="entry name" value="CheY-like_superfamily"/>
</dbReference>
<evidence type="ECO:0000259" key="7">
    <source>
        <dbReference type="PROSITE" id="PS51755"/>
    </source>
</evidence>
<dbReference type="InterPro" id="IPR001867">
    <property type="entry name" value="OmpR/PhoB-type_DNA-bd"/>
</dbReference>
<keyword evidence="4" id="KW-0597">Phosphoprotein</keyword>
<evidence type="ECO:0000256" key="4">
    <source>
        <dbReference type="PROSITE-ProRule" id="PRU00169"/>
    </source>
</evidence>
<feature type="domain" description="OmpR/PhoB-type" evidence="7">
    <location>
        <begin position="124"/>
        <end position="218"/>
    </location>
</feature>
<dbReference type="GO" id="GO:0032993">
    <property type="term" value="C:protein-DNA complex"/>
    <property type="evidence" value="ECO:0007669"/>
    <property type="project" value="TreeGrafter"/>
</dbReference>
<organism evidence="8 9">
    <name type="scientific">Paraburkholderia humisilvae</name>
    <dbReference type="NCBI Taxonomy" id="627669"/>
    <lineage>
        <taxon>Bacteria</taxon>
        <taxon>Pseudomonadati</taxon>
        <taxon>Pseudomonadota</taxon>
        <taxon>Betaproteobacteria</taxon>
        <taxon>Burkholderiales</taxon>
        <taxon>Burkholderiaceae</taxon>
        <taxon>Paraburkholderia</taxon>
    </lineage>
</organism>
<evidence type="ECO:0000256" key="1">
    <source>
        <dbReference type="ARBA" id="ARBA00023015"/>
    </source>
</evidence>
<feature type="modified residue" description="4-aspartylphosphate" evidence="4">
    <location>
        <position position="51"/>
    </location>
</feature>
<evidence type="ECO:0000256" key="5">
    <source>
        <dbReference type="PROSITE-ProRule" id="PRU01091"/>
    </source>
</evidence>
<dbReference type="InterPro" id="IPR039420">
    <property type="entry name" value="WalR-like"/>
</dbReference>
<dbReference type="Pfam" id="PF00072">
    <property type="entry name" value="Response_reg"/>
    <property type="match status" value="1"/>
</dbReference>
<feature type="DNA-binding region" description="OmpR/PhoB-type" evidence="5">
    <location>
        <begin position="124"/>
        <end position="218"/>
    </location>
</feature>
<dbReference type="RefSeq" id="WP_175233017.1">
    <property type="nucleotide sequence ID" value="NZ_CADIKH010000116.1"/>
</dbReference>
<dbReference type="Gene3D" id="6.10.250.690">
    <property type="match status" value="1"/>
</dbReference>
<dbReference type="Proteomes" id="UP000494363">
    <property type="component" value="Unassembled WGS sequence"/>
</dbReference>
<evidence type="ECO:0000313" key="9">
    <source>
        <dbReference type="Proteomes" id="UP000494363"/>
    </source>
</evidence>
<dbReference type="InterPro" id="IPR036388">
    <property type="entry name" value="WH-like_DNA-bd_sf"/>
</dbReference>
<dbReference type="AlphaFoldDB" id="A0A6J5F6K2"/>
<dbReference type="PANTHER" id="PTHR48111:SF67">
    <property type="entry name" value="TRANSCRIPTIONAL REGULATORY PROTEIN TCTD"/>
    <property type="match status" value="1"/>
</dbReference>
<dbReference type="Gene3D" id="1.10.10.10">
    <property type="entry name" value="Winged helix-like DNA-binding domain superfamily/Winged helix DNA-binding domain"/>
    <property type="match status" value="1"/>
</dbReference>
<dbReference type="SMART" id="SM00448">
    <property type="entry name" value="REC"/>
    <property type="match status" value="1"/>
</dbReference>
<sequence>MRILLAEDNELLGLGIEINLREAAYTVDWVRNGRDAKLALATTQYALAILDLGLPKISGHDLLRAVRDAGNNVPVLLLSARATVEDRVSGLDAGADDYLTKPFDLMELLARCRALVRRSQQRASEKITWREVTIDTMAKTVFRNGALIVLTAKEWAILLQLITHQDVPQSRAQLEECLYGWQEEIESNVIQVHVSNLRKKLGTEVISTVRGVGYIVYKT</sequence>
<dbReference type="GO" id="GO:0000156">
    <property type="term" value="F:phosphorelay response regulator activity"/>
    <property type="evidence" value="ECO:0007669"/>
    <property type="project" value="TreeGrafter"/>
</dbReference>
<dbReference type="CDD" id="cd00383">
    <property type="entry name" value="trans_reg_C"/>
    <property type="match status" value="1"/>
</dbReference>